<comment type="caution">
    <text evidence="4">The sequence shown here is derived from an EMBL/GenBank/DDBJ whole genome shotgun (WGS) entry which is preliminary data.</text>
</comment>
<proteinExistence type="predicted"/>
<dbReference type="AlphaFoldDB" id="A0A9Q0XID9"/>
<accession>A0A9Q0XID9</accession>
<dbReference type="GO" id="GO:0004969">
    <property type="term" value="F:histamine receptor activity"/>
    <property type="evidence" value="ECO:0007669"/>
    <property type="project" value="InterPro"/>
</dbReference>
<dbReference type="PRINTS" id="PR01471">
    <property type="entry name" value="HISTAMINEH3R"/>
</dbReference>
<dbReference type="OrthoDB" id="8955662at2759"/>
<dbReference type="GO" id="GO:0016020">
    <property type="term" value="C:membrane"/>
    <property type="evidence" value="ECO:0007669"/>
    <property type="project" value="InterPro"/>
</dbReference>
<sequence>MMHSPQMPQFQGLPHQSPPQPNVQPKKQDLRGASVVQSQPVVKEEKMQSPVVRNETFSPALRQDPPKHPEGIKPPPHIQQRTEMKPVDGGRPVIRPPEQNAPPGVQEKERQKQEPKTPVAPKKDLKLKNMGSWASLVQKHPAAPSSTVKSSSDSFEHFKRAAREKEEREKALKAQAEQAEKEKERQRREQERMRSREEEDALEQARRVHEEVRRRQEQQPQHHPQPQPPPQQQPPPQPPPPQPPQPPQPQPPVSAAASAPQAQSSQPQASQSMLDQQREMLRKREQERRRREAMAATIDMNFQSDLLAIFEENLF</sequence>
<dbReference type="EMBL" id="JAPFRF010000011">
    <property type="protein sequence ID" value="KAJ7316166.1"/>
    <property type="molecule type" value="Genomic_DNA"/>
</dbReference>
<reference evidence="4" key="1">
    <citation type="journal article" date="2023" name="DNA Res.">
        <title>Chromosome-level genome assembly of Phrynocephalus forsythii using third-generation DNA sequencing and Hi-C analysis.</title>
        <authorList>
            <person name="Qi Y."/>
            <person name="Zhao W."/>
            <person name="Zhao Y."/>
            <person name="Niu C."/>
            <person name="Cao S."/>
            <person name="Zhang Y."/>
        </authorList>
    </citation>
    <scope>NUCLEOTIDE SEQUENCE</scope>
    <source>
        <tissue evidence="4">Muscle</tissue>
    </source>
</reference>
<dbReference type="Proteomes" id="UP001142489">
    <property type="component" value="Unassembled WGS sequence"/>
</dbReference>
<name>A0A9Q0XID9_9SAUR</name>
<feature type="domain" description="Bromodomain protein 4 C-terminal" evidence="3">
    <location>
        <begin position="272"/>
        <end position="315"/>
    </location>
</feature>
<feature type="compositionally biased region" description="Polar residues" evidence="2">
    <location>
        <begin position="144"/>
        <end position="153"/>
    </location>
</feature>
<evidence type="ECO:0000256" key="1">
    <source>
        <dbReference type="ARBA" id="ARBA00022553"/>
    </source>
</evidence>
<keyword evidence="1" id="KW-0597">Phosphoprotein</keyword>
<dbReference type="GO" id="GO:0006355">
    <property type="term" value="P:regulation of DNA-templated transcription"/>
    <property type="evidence" value="ECO:0007669"/>
    <property type="project" value="TreeGrafter"/>
</dbReference>
<feature type="compositionally biased region" description="Basic and acidic residues" evidence="2">
    <location>
        <begin position="276"/>
        <end position="292"/>
    </location>
</feature>
<evidence type="ECO:0000313" key="5">
    <source>
        <dbReference type="Proteomes" id="UP001142489"/>
    </source>
</evidence>
<dbReference type="GO" id="GO:0006338">
    <property type="term" value="P:chromatin remodeling"/>
    <property type="evidence" value="ECO:0007669"/>
    <property type="project" value="TreeGrafter"/>
</dbReference>
<evidence type="ECO:0000259" key="3">
    <source>
        <dbReference type="Pfam" id="PF17105"/>
    </source>
</evidence>
<dbReference type="InterPro" id="IPR050935">
    <property type="entry name" value="Bromo_chromatin_reader"/>
</dbReference>
<feature type="compositionally biased region" description="Pro residues" evidence="2">
    <location>
        <begin position="223"/>
        <end position="252"/>
    </location>
</feature>
<gene>
    <name evidence="4" type="ORF">JRQ81_002328</name>
</gene>
<dbReference type="InterPro" id="IPR003980">
    <property type="entry name" value="Histamine_H3_rcpt"/>
</dbReference>
<feature type="region of interest" description="Disordered" evidence="2">
    <location>
        <begin position="1"/>
        <end position="292"/>
    </location>
</feature>
<dbReference type="GO" id="GO:0005634">
    <property type="term" value="C:nucleus"/>
    <property type="evidence" value="ECO:0007669"/>
    <property type="project" value="TreeGrafter"/>
</dbReference>
<feature type="compositionally biased region" description="Basic and acidic residues" evidence="2">
    <location>
        <begin position="106"/>
        <end position="127"/>
    </location>
</feature>
<evidence type="ECO:0000313" key="4">
    <source>
        <dbReference type="EMBL" id="KAJ7316166.1"/>
    </source>
</evidence>
<protein>
    <recommendedName>
        <fullName evidence="3">Bromodomain protein 4 C-terminal domain-containing protein</fullName>
    </recommendedName>
</protein>
<dbReference type="InterPro" id="IPR031354">
    <property type="entry name" value="BRD4_CDT"/>
</dbReference>
<dbReference type="GO" id="GO:0000785">
    <property type="term" value="C:chromatin"/>
    <property type="evidence" value="ECO:0007669"/>
    <property type="project" value="TreeGrafter"/>
</dbReference>
<feature type="compositionally biased region" description="Basic and acidic residues" evidence="2">
    <location>
        <begin position="154"/>
        <end position="217"/>
    </location>
</feature>
<evidence type="ECO:0000256" key="2">
    <source>
        <dbReference type="SAM" id="MobiDB-lite"/>
    </source>
</evidence>
<organism evidence="4 5">
    <name type="scientific">Phrynocephalus forsythii</name>
    <dbReference type="NCBI Taxonomy" id="171643"/>
    <lineage>
        <taxon>Eukaryota</taxon>
        <taxon>Metazoa</taxon>
        <taxon>Chordata</taxon>
        <taxon>Craniata</taxon>
        <taxon>Vertebrata</taxon>
        <taxon>Euteleostomi</taxon>
        <taxon>Lepidosauria</taxon>
        <taxon>Squamata</taxon>
        <taxon>Bifurcata</taxon>
        <taxon>Unidentata</taxon>
        <taxon>Episquamata</taxon>
        <taxon>Toxicofera</taxon>
        <taxon>Iguania</taxon>
        <taxon>Acrodonta</taxon>
        <taxon>Agamidae</taxon>
        <taxon>Agaminae</taxon>
        <taxon>Phrynocephalus</taxon>
    </lineage>
</organism>
<keyword evidence="5" id="KW-1185">Reference proteome</keyword>
<dbReference type="PANTHER" id="PTHR22880:SF143">
    <property type="entry name" value="BROMODOMAIN-CONTAINING PROTEIN 4"/>
    <property type="match status" value="1"/>
</dbReference>
<feature type="compositionally biased region" description="Low complexity" evidence="2">
    <location>
        <begin position="253"/>
        <end position="272"/>
    </location>
</feature>
<dbReference type="PANTHER" id="PTHR22880">
    <property type="entry name" value="FALZ-RELATED BROMODOMAIN-CONTAINING PROTEINS"/>
    <property type="match status" value="1"/>
</dbReference>
<dbReference type="Pfam" id="PF17105">
    <property type="entry name" value="BRD4_CDT"/>
    <property type="match status" value="1"/>
</dbReference>